<sequence length="217" mass="24000">MPPPVESHTDQQSAVRLLAAICAAAQPPADDKVGADVVGVLRAQSRLQALDFWIRYPDYLANELLNGFEKTGSKDELELARRIFDDREPDLRRVPMIRYHFGAFEPLHNPLSILRSRDLVRQHRHGQPGHVTETWYLLTKSGRAAMDDLAAAAPELAWYRDRAAVASRVAGGAGGAALKGRQYLQDEYAATPLKGMIPSIAPRVRERLEALAEKADG</sequence>
<dbReference type="Proteomes" id="UP000825701">
    <property type="component" value="Chromosome"/>
</dbReference>
<protein>
    <submittedName>
        <fullName evidence="1">Uncharacterized protein</fullName>
    </submittedName>
</protein>
<accession>A0A9E6REU8</accession>
<dbReference type="RefSeq" id="WP_261402723.1">
    <property type="nucleotide sequence ID" value="NZ_CP081869.1"/>
</dbReference>
<dbReference type="EMBL" id="CP081869">
    <property type="protein sequence ID" value="QZN99631.1"/>
    <property type="molecule type" value="Genomic_DNA"/>
</dbReference>
<name>A0A9E6REU8_9HYPH</name>
<dbReference type="AlphaFoldDB" id="A0A9E6REU8"/>
<organism evidence="1 2">
    <name type="scientific">Chenggangzhangella methanolivorans</name>
    <dbReference type="NCBI Taxonomy" id="1437009"/>
    <lineage>
        <taxon>Bacteria</taxon>
        <taxon>Pseudomonadati</taxon>
        <taxon>Pseudomonadota</taxon>
        <taxon>Alphaproteobacteria</taxon>
        <taxon>Hyphomicrobiales</taxon>
        <taxon>Methylopilaceae</taxon>
        <taxon>Chenggangzhangella</taxon>
    </lineage>
</organism>
<proteinExistence type="predicted"/>
<evidence type="ECO:0000313" key="2">
    <source>
        <dbReference type="Proteomes" id="UP000825701"/>
    </source>
</evidence>
<gene>
    <name evidence="1" type="ORF">K6K41_23525</name>
</gene>
<evidence type="ECO:0000313" key="1">
    <source>
        <dbReference type="EMBL" id="QZN99631.1"/>
    </source>
</evidence>
<keyword evidence="2" id="KW-1185">Reference proteome</keyword>
<dbReference type="KEGG" id="cmet:K6K41_23525"/>
<reference evidence="1" key="1">
    <citation type="submission" date="2021-08" db="EMBL/GenBank/DDBJ databases">
        <authorList>
            <person name="Zhang H."/>
            <person name="Xu M."/>
            <person name="Yu Z."/>
            <person name="Yang L."/>
            <person name="Cai Y."/>
        </authorList>
    </citation>
    <scope>NUCLEOTIDE SEQUENCE</scope>
    <source>
        <strain evidence="1">CHL1</strain>
    </source>
</reference>